<dbReference type="GeneID" id="103058020"/>
<evidence type="ECO:0000256" key="3">
    <source>
        <dbReference type="ARBA" id="ARBA00022490"/>
    </source>
</evidence>
<evidence type="ECO:0000256" key="1">
    <source>
        <dbReference type="ARBA" id="ARBA00004496"/>
    </source>
</evidence>
<dbReference type="Proteomes" id="UP000695026">
    <property type="component" value="Unplaced"/>
</dbReference>
<dbReference type="EC" id="2.8.2.-" evidence="5"/>
<dbReference type="InterPro" id="IPR027417">
    <property type="entry name" value="P-loop_NTPase"/>
</dbReference>
<dbReference type="GO" id="GO:0008146">
    <property type="term" value="F:sulfotransferase activity"/>
    <property type="evidence" value="ECO:0007669"/>
    <property type="project" value="InterPro"/>
</dbReference>
<organism evidence="7 8">
    <name type="scientific">Python bivittatus</name>
    <name type="common">Burmese python</name>
    <name type="synonym">Python molurus bivittatus</name>
    <dbReference type="NCBI Taxonomy" id="176946"/>
    <lineage>
        <taxon>Eukaryota</taxon>
        <taxon>Metazoa</taxon>
        <taxon>Chordata</taxon>
        <taxon>Craniata</taxon>
        <taxon>Vertebrata</taxon>
        <taxon>Euteleostomi</taxon>
        <taxon>Lepidosauria</taxon>
        <taxon>Squamata</taxon>
        <taxon>Bifurcata</taxon>
        <taxon>Unidentata</taxon>
        <taxon>Episquamata</taxon>
        <taxon>Toxicofera</taxon>
        <taxon>Serpentes</taxon>
        <taxon>Henophidia</taxon>
        <taxon>Pythonidae</taxon>
        <taxon>Python</taxon>
    </lineage>
</organism>
<sequence length="288" mass="33549">MARLDVTEVFANIRLPGHLHTQDSLRFASNFQFHSSDVLLVTYPKSGTTWMQEILTLIYSNGNLKPVKTVPNWARAPWLEHIFFQERLQYIGSPRLLTTHLPQPVLATALKKAKPKVIYVIRNPKDVAVSYYHFQRMANFFPDPNSFEDFICEFLAGTVHYGSWFEHVKGWLSCREELGIFCITYEELHQDLKCCVEQLSAFLDHPVHPDQIDCIQEHCSFAVMKENVMVNGSLVPPGIMDFQKSQFMRKGTVGDWRNHFSPKQSTLFNERYQQEMGDCHWPFQWDMA</sequence>
<evidence type="ECO:0000313" key="7">
    <source>
        <dbReference type="Proteomes" id="UP000695026"/>
    </source>
</evidence>
<dbReference type="GO" id="GO:0005737">
    <property type="term" value="C:cytoplasm"/>
    <property type="evidence" value="ECO:0007669"/>
    <property type="project" value="UniProtKB-SubCell"/>
</dbReference>
<dbReference type="Gene3D" id="3.40.50.300">
    <property type="entry name" value="P-loop containing nucleotide triphosphate hydrolases"/>
    <property type="match status" value="1"/>
</dbReference>
<dbReference type="PANTHER" id="PTHR11783">
    <property type="entry name" value="SULFOTRANSFERASE SULT"/>
    <property type="match status" value="1"/>
</dbReference>
<dbReference type="Pfam" id="PF00685">
    <property type="entry name" value="Sulfotransfer_1"/>
    <property type="match status" value="1"/>
</dbReference>
<dbReference type="AlphaFoldDB" id="A0A9F2RA26"/>
<evidence type="ECO:0000313" key="8">
    <source>
        <dbReference type="RefSeq" id="XP_007441120.1"/>
    </source>
</evidence>
<keyword evidence="4 5" id="KW-0808">Transferase</keyword>
<evidence type="ECO:0000256" key="5">
    <source>
        <dbReference type="RuleBase" id="RU361155"/>
    </source>
</evidence>
<comment type="subcellular location">
    <subcellularLocation>
        <location evidence="1">Cytoplasm</location>
    </subcellularLocation>
</comment>
<name>A0A9F2RA26_PYTBI</name>
<dbReference type="RefSeq" id="XP_007441120.1">
    <property type="nucleotide sequence ID" value="XM_007441058.3"/>
</dbReference>
<keyword evidence="3" id="KW-0963">Cytoplasm</keyword>
<gene>
    <name evidence="8" type="primary">LOC103058020</name>
</gene>
<dbReference type="SUPFAM" id="SSF52540">
    <property type="entry name" value="P-loop containing nucleoside triphosphate hydrolases"/>
    <property type="match status" value="1"/>
</dbReference>
<feature type="domain" description="Sulfotransferase" evidence="6">
    <location>
        <begin position="36"/>
        <end position="279"/>
    </location>
</feature>
<keyword evidence="7" id="KW-1185">Reference proteome</keyword>
<dbReference type="KEGG" id="pbi:103058020"/>
<reference evidence="8" key="1">
    <citation type="submission" date="2025-08" db="UniProtKB">
        <authorList>
            <consortium name="RefSeq"/>
        </authorList>
    </citation>
    <scope>IDENTIFICATION</scope>
    <source>
        <tissue evidence="8">Liver</tissue>
    </source>
</reference>
<evidence type="ECO:0000259" key="6">
    <source>
        <dbReference type="Pfam" id="PF00685"/>
    </source>
</evidence>
<protein>
    <recommendedName>
        <fullName evidence="5">Sulfotransferase</fullName>
        <ecNumber evidence="5">2.8.2.-</ecNumber>
    </recommendedName>
</protein>
<evidence type="ECO:0000256" key="4">
    <source>
        <dbReference type="ARBA" id="ARBA00022679"/>
    </source>
</evidence>
<comment type="similarity">
    <text evidence="2 5">Belongs to the sulfotransferase 1 family.</text>
</comment>
<proteinExistence type="inferred from homology"/>
<accession>A0A9F2RA26</accession>
<dbReference type="FunFam" id="3.40.50.300:FF:000433">
    <property type="entry name" value="Estrogen sulfotransferase"/>
    <property type="match status" value="1"/>
</dbReference>
<dbReference type="OrthoDB" id="205623at2759"/>
<evidence type="ECO:0000256" key="2">
    <source>
        <dbReference type="ARBA" id="ARBA00005771"/>
    </source>
</evidence>
<dbReference type="InterPro" id="IPR000863">
    <property type="entry name" value="Sulfotransferase_dom"/>
</dbReference>
<dbReference type="OMA" id="FKSKMQD"/>